<dbReference type="EMBL" id="GBRH01189197">
    <property type="protein sequence ID" value="JAE08699.1"/>
    <property type="molecule type" value="Transcribed_RNA"/>
</dbReference>
<evidence type="ECO:0000313" key="1">
    <source>
        <dbReference type="EMBL" id="JAE08699.1"/>
    </source>
</evidence>
<reference evidence="1" key="2">
    <citation type="journal article" date="2015" name="Data Brief">
        <title>Shoot transcriptome of the giant reed, Arundo donax.</title>
        <authorList>
            <person name="Barrero R.A."/>
            <person name="Guerrero F.D."/>
            <person name="Moolhuijzen P."/>
            <person name="Goolsby J.A."/>
            <person name="Tidwell J."/>
            <person name="Bellgard S.E."/>
            <person name="Bellgard M.I."/>
        </authorList>
    </citation>
    <scope>NUCLEOTIDE SEQUENCE</scope>
    <source>
        <tissue evidence="1">Shoot tissue taken approximately 20 cm above the soil surface</tissue>
    </source>
</reference>
<accession>A0A0A9FBW2</accession>
<protein>
    <submittedName>
        <fullName evidence="1">Uncharacterized protein</fullName>
    </submittedName>
</protein>
<reference evidence="1" key="1">
    <citation type="submission" date="2014-09" db="EMBL/GenBank/DDBJ databases">
        <authorList>
            <person name="Magalhaes I.L.F."/>
            <person name="Oliveira U."/>
            <person name="Santos F.R."/>
            <person name="Vidigal T.H.D.A."/>
            <person name="Brescovit A.D."/>
            <person name="Santos A.J."/>
        </authorList>
    </citation>
    <scope>NUCLEOTIDE SEQUENCE</scope>
    <source>
        <tissue evidence="1">Shoot tissue taken approximately 20 cm above the soil surface</tissue>
    </source>
</reference>
<dbReference type="AlphaFoldDB" id="A0A0A9FBW2"/>
<name>A0A0A9FBW2_ARUDO</name>
<sequence>MDKHCSDEEKFLLKLRYISERKREKREEKNRLSLRTHVVMDKHWSDEEKFLLKL</sequence>
<organism evidence="1">
    <name type="scientific">Arundo donax</name>
    <name type="common">Giant reed</name>
    <name type="synonym">Donax arundinaceus</name>
    <dbReference type="NCBI Taxonomy" id="35708"/>
    <lineage>
        <taxon>Eukaryota</taxon>
        <taxon>Viridiplantae</taxon>
        <taxon>Streptophyta</taxon>
        <taxon>Embryophyta</taxon>
        <taxon>Tracheophyta</taxon>
        <taxon>Spermatophyta</taxon>
        <taxon>Magnoliopsida</taxon>
        <taxon>Liliopsida</taxon>
        <taxon>Poales</taxon>
        <taxon>Poaceae</taxon>
        <taxon>PACMAD clade</taxon>
        <taxon>Arundinoideae</taxon>
        <taxon>Arundineae</taxon>
        <taxon>Arundo</taxon>
    </lineage>
</organism>
<proteinExistence type="predicted"/>